<name>A0A9J6E975_RHIMP</name>
<reference evidence="1" key="1">
    <citation type="journal article" date="2020" name="Cell">
        <title>Large-Scale Comparative Analyses of Tick Genomes Elucidate Their Genetic Diversity and Vector Capacities.</title>
        <authorList>
            <consortium name="Tick Genome and Microbiome Consortium (TIGMIC)"/>
            <person name="Jia N."/>
            <person name="Wang J."/>
            <person name="Shi W."/>
            <person name="Du L."/>
            <person name="Sun Y."/>
            <person name="Zhan W."/>
            <person name="Jiang J.F."/>
            <person name="Wang Q."/>
            <person name="Zhang B."/>
            <person name="Ji P."/>
            <person name="Bell-Sakyi L."/>
            <person name="Cui X.M."/>
            <person name="Yuan T.T."/>
            <person name="Jiang B.G."/>
            <person name="Yang W.F."/>
            <person name="Lam T.T."/>
            <person name="Chang Q.C."/>
            <person name="Ding S.J."/>
            <person name="Wang X.J."/>
            <person name="Zhu J.G."/>
            <person name="Ruan X.D."/>
            <person name="Zhao L."/>
            <person name="Wei J.T."/>
            <person name="Ye R.Z."/>
            <person name="Que T.C."/>
            <person name="Du C.H."/>
            <person name="Zhou Y.H."/>
            <person name="Cheng J.X."/>
            <person name="Dai P.F."/>
            <person name="Guo W.B."/>
            <person name="Han X.H."/>
            <person name="Huang E.J."/>
            <person name="Li L.F."/>
            <person name="Wei W."/>
            <person name="Gao Y.C."/>
            <person name="Liu J.Z."/>
            <person name="Shao H.Z."/>
            <person name="Wang X."/>
            <person name="Wang C.C."/>
            <person name="Yang T.C."/>
            <person name="Huo Q.B."/>
            <person name="Li W."/>
            <person name="Chen H.Y."/>
            <person name="Chen S.E."/>
            <person name="Zhou L.G."/>
            <person name="Ni X.B."/>
            <person name="Tian J.H."/>
            <person name="Sheng Y."/>
            <person name="Liu T."/>
            <person name="Pan Y.S."/>
            <person name="Xia L.Y."/>
            <person name="Li J."/>
            <person name="Zhao F."/>
            <person name="Cao W.C."/>
        </authorList>
    </citation>
    <scope>NUCLEOTIDE SEQUENCE</scope>
    <source>
        <strain evidence="1">Rmic-2018</strain>
    </source>
</reference>
<dbReference type="OrthoDB" id="6503877at2759"/>
<dbReference type="AlphaFoldDB" id="A0A9J6E975"/>
<dbReference type="VEuPathDB" id="VectorBase:LOC119165849"/>
<proteinExistence type="predicted"/>
<dbReference type="OMA" id="LYCWLIP"/>
<gene>
    <name evidence="1" type="ORF">HPB51_010563</name>
</gene>
<protein>
    <submittedName>
        <fullName evidence="1">Uncharacterized protein</fullName>
    </submittedName>
</protein>
<accession>A0A9J6E975</accession>
<sequence>MSELDIDVLCSHMYQLSMNQLRSLEDDNVIPGLRLRDAADRDEACNRICATLESCEPHQERIRQLAAAYCWLFPRDQSLEWALFILDKNTPPVEDFTLQTCVATKLSNPNVDLAFVPMSLGRSRFACVITAEPESDPKDAHVVVGMCAWQDLPYLATCLPGGTSATRIELILEKILKCKSDDMYIGSYAGIDETLNRIHCVEADTESDSGSLDVHVGNDYDD</sequence>
<evidence type="ECO:0000313" key="1">
    <source>
        <dbReference type="EMBL" id="KAH8030629.1"/>
    </source>
</evidence>
<keyword evidence="2" id="KW-1185">Reference proteome</keyword>
<evidence type="ECO:0000313" key="2">
    <source>
        <dbReference type="Proteomes" id="UP000821866"/>
    </source>
</evidence>
<reference evidence="1" key="2">
    <citation type="submission" date="2021-09" db="EMBL/GenBank/DDBJ databases">
        <authorList>
            <person name="Jia N."/>
            <person name="Wang J."/>
            <person name="Shi W."/>
            <person name="Du L."/>
            <person name="Sun Y."/>
            <person name="Zhan W."/>
            <person name="Jiang J."/>
            <person name="Wang Q."/>
            <person name="Zhang B."/>
            <person name="Ji P."/>
            <person name="Sakyi L.B."/>
            <person name="Cui X."/>
            <person name="Yuan T."/>
            <person name="Jiang B."/>
            <person name="Yang W."/>
            <person name="Lam T.T.-Y."/>
            <person name="Chang Q."/>
            <person name="Ding S."/>
            <person name="Wang X."/>
            <person name="Zhu J."/>
            <person name="Ruan X."/>
            <person name="Zhao L."/>
            <person name="Wei J."/>
            <person name="Que T."/>
            <person name="Du C."/>
            <person name="Cheng J."/>
            <person name="Dai P."/>
            <person name="Han X."/>
            <person name="Huang E."/>
            <person name="Gao Y."/>
            <person name="Liu J."/>
            <person name="Shao H."/>
            <person name="Ye R."/>
            <person name="Li L."/>
            <person name="Wei W."/>
            <person name="Wang X."/>
            <person name="Wang C."/>
            <person name="Huo Q."/>
            <person name="Li W."/>
            <person name="Guo W."/>
            <person name="Chen H."/>
            <person name="Chen S."/>
            <person name="Zhou L."/>
            <person name="Zhou L."/>
            <person name="Ni X."/>
            <person name="Tian J."/>
            <person name="Zhou Y."/>
            <person name="Sheng Y."/>
            <person name="Liu T."/>
            <person name="Pan Y."/>
            <person name="Xia L."/>
            <person name="Li J."/>
            <person name="Zhao F."/>
            <person name="Cao W."/>
        </authorList>
    </citation>
    <scope>NUCLEOTIDE SEQUENCE</scope>
    <source>
        <strain evidence="1">Rmic-2018</strain>
        <tissue evidence="1">Larvae</tissue>
    </source>
</reference>
<dbReference type="Proteomes" id="UP000821866">
    <property type="component" value="Chromosome 3"/>
</dbReference>
<comment type="caution">
    <text evidence="1">The sequence shown here is derived from an EMBL/GenBank/DDBJ whole genome shotgun (WGS) entry which is preliminary data.</text>
</comment>
<organism evidence="1 2">
    <name type="scientific">Rhipicephalus microplus</name>
    <name type="common">Cattle tick</name>
    <name type="synonym">Boophilus microplus</name>
    <dbReference type="NCBI Taxonomy" id="6941"/>
    <lineage>
        <taxon>Eukaryota</taxon>
        <taxon>Metazoa</taxon>
        <taxon>Ecdysozoa</taxon>
        <taxon>Arthropoda</taxon>
        <taxon>Chelicerata</taxon>
        <taxon>Arachnida</taxon>
        <taxon>Acari</taxon>
        <taxon>Parasitiformes</taxon>
        <taxon>Ixodida</taxon>
        <taxon>Ixodoidea</taxon>
        <taxon>Ixodidae</taxon>
        <taxon>Rhipicephalinae</taxon>
        <taxon>Rhipicephalus</taxon>
        <taxon>Boophilus</taxon>
    </lineage>
</organism>
<dbReference type="EMBL" id="JABSTU010000005">
    <property type="protein sequence ID" value="KAH8030629.1"/>
    <property type="molecule type" value="Genomic_DNA"/>
</dbReference>